<dbReference type="EMBL" id="CALNXK010000128">
    <property type="protein sequence ID" value="CAH3164110.1"/>
    <property type="molecule type" value="Genomic_DNA"/>
</dbReference>
<organism evidence="2 3">
    <name type="scientific">Porites lobata</name>
    <dbReference type="NCBI Taxonomy" id="104759"/>
    <lineage>
        <taxon>Eukaryota</taxon>
        <taxon>Metazoa</taxon>
        <taxon>Cnidaria</taxon>
        <taxon>Anthozoa</taxon>
        <taxon>Hexacorallia</taxon>
        <taxon>Scleractinia</taxon>
        <taxon>Fungiina</taxon>
        <taxon>Poritidae</taxon>
        <taxon>Porites</taxon>
    </lineage>
</organism>
<proteinExistence type="predicted"/>
<evidence type="ECO:0000313" key="2">
    <source>
        <dbReference type="EMBL" id="CAH3164110.1"/>
    </source>
</evidence>
<evidence type="ECO:0000256" key="1">
    <source>
        <dbReference type="SAM" id="Phobius"/>
    </source>
</evidence>
<reference evidence="2 3" key="1">
    <citation type="submission" date="2022-05" db="EMBL/GenBank/DDBJ databases">
        <authorList>
            <consortium name="Genoscope - CEA"/>
            <person name="William W."/>
        </authorList>
    </citation>
    <scope>NUCLEOTIDE SEQUENCE [LARGE SCALE GENOMIC DNA]</scope>
</reference>
<protein>
    <submittedName>
        <fullName evidence="2">Uncharacterized protein</fullName>
    </submittedName>
</protein>
<gene>
    <name evidence="2" type="ORF">PLOB_00006114</name>
</gene>
<feature type="transmembrane region" description="Helical" evidence="1">
    <location>
        <begin position="56"/>
        <end position="76"/>
    </location>
</feature>
<evidence type="ECO:0000313" key="3">
    <source>
        <dbReference type="Proteomes" id="UP001159405"/>
    </source>
</evidence>
<keyword evidence="1" id="KW-0812">Transmembrane</keyword>
<dbReference type="Proteomes" id="UP001159405">
    <property type="component" value="Unassembled WGS sequence"/>
</dbReference>
<feature type="non-terminal residue" evidence="2">
    <location>
        <position position="1"/>
    </location>
</feature>
<comment type="caution">
    <text evidence="2">The sequence shown here is derived from an EMBL/GenBank/DDBJ whole genome shotgun (WGS) entry which is preliminary data.</text>
</comment>
<keyword evidence="1" id="KW-0472">Membrane</keyword>
<keyword evidence="3" id="KW-1185">Reference proteome</keyword>
<keyword evidence="1" id="KW-1133">Transmembrane helix</keyword>
<accession>A0ABN8QGE2</accession>
<name>A0ABN8QGE2_9CNID</name>
<sequence>FTTVDLVHAKNCKAFWESSASCIDSSFVVIKSKVSRRRLLCEQTMILRRKFKLRDVLITCCVLTLLAIGMFVIHVVPKERTLRSLRPQISQMDSSPSSAGIGTTKAAAEEAVDTSLSLFVRMSGKLPDHRQRYYCDLFRTTVLYWPSSYGKIVLVLDEETEEDHKFGDKIMDQTKTYFPDRKLEVLYEALPKDKSTLDFPGIHRKPGYNRQLWSSYFIDLYSNDSIIAWMDNDAAFITPVTKSSIFNGTKLRTLGTGCKLGRDWIKSWAHTLELALGFPMVANFMSFFPVYIYRDTFTHCREYILRKFKTRNFDEVFKKLIHVPHSPVCVVLSYAWYFERDRYDWNFEMCDDLAEYNKKFPTNHTVRPEHVETILSEPQTTFHVPYAPFLSSNVIVSYCLSHKAAGNNLDICSNRAVSLSDNFVLFNHDLQFIKSVDETPCTGNYANTCLELLKRHYDQVGLEIKQGRKVEWSNVKTVEKLASEFNIQCSPMT</sequence>